<dbReference type="EMBL" id="JAHWDF010000010">
    <property type="protein sequence ID" value="MBW2962249.1"/>
    <property type="molecule type" value="Genomic_DNA"/>
</dbReference>
<name>A0ABS6W568_9FLAO</name>
<comment type="caution">
    <text evidence="1">The sequence shown here is derived from an EMBL/GenBank/DDBJ whole genome shotgun (WGS) entry which is preliminary data.</text>
</comment>
<sequence>MAIKNYEEALQQNQKLVIVKNNLGKLYYQNRNY</sequence>
<evidence type="ECO:0000313" key="2">
    <source>
        <dbReference type="Proteomes" id="UP000719267"/>
    </source>
</evidence>
<dbReference type="Pfam" id="PF13414">
    <property type="entry name" value="TPR_11"/>
    <property type="match status" value="1"/>
</dbReference>
<gene>
    <name evidence="1" type="ORF">KW502_10600</name>
</gene>
<organism evidence="1 2">
    <name type="scientific">Mesonia aestuariivivens</name>
    <dbReference type="NCBI Taxonomy" id="2796128"/>
    <lineage>
        <taxon>Bacteria</taxon>
        <taxon>Pseudomonadati</taxon>
        <taxon>Bacteroidota</taxon>
        <taxon>Flavobacteriia</taxon>
        <taxon>Flavobacteriales</taxon>
        <taxon>Flavobacteriaceae</taxon>
        <taxon>Mesonia</taxon>
    </lineage>
</organism>
<protein>
    <submittedName>
        <fullName evidence="1">Tetratricopeptide repeat protein</fullName>
    </submittedName>
</protein>
<keyword evidence="2" id="KW-1185">Reference proteome</keyword>
<dbReference type="Proteomes" id="UP000719267">
    <property type="component" value="Unassembled WGS sequence"/>
</dbReference>
<evidence type="ECO:0000313" key="1">
    <source>
        <dbReference type="EMBL" id="MBW2962249.1"/>
    </source>
</evidence>
<reference evidence="1 2" key="1">
    <citation type="submission" date="2021-07" db="EMBL/GenBank/DDBJ databases">
        <title>Mesonia aestuariivivens sp. nov., isolated from a tidal flat.</title>
        <authorList>
            <person name="Kim Y.-O."/>
            <person name="Yoon J.-H."/>
        </authorList>
    </citation>
    <scope>NUCLEOTIDE SEQUENCE [LARGE SCALE GENOMIC DNA]</scope>
    <source>
        <strain evidence="1 2">JHPTF-M18</strain>
    </source>
</reference>
<accession>A0ABS6W568</accession>
<proteinExistence type="predicted"/>